<protein>
    <submittedName>
        <fullName evidence="1">Uncharacterized protein</fullName>
    </submittedName>
</protein>
<reference evidence="1" key="1">
    <citation type="submission" date="2018-07" db="EMBL/GenBank/DDBJ databases">
        <authorList>
            <person name="Quirk P.G."/>
            <person name="Krulwich T.A."/>
        </authorList>
    </citation>
    <scope>NUCLEOTIDE SEQUENCE</scope>
</reference>
<dbReference type="EMBL" id="UIDG01000022">
    <property type="protein sequence ID" value="SUS04114.1"/>
    <property type="molecule type" value="Genomic_DNA"/>
</dbReference>
<gene>
    <name evidence="1" type="ORF">DF3PB_1180004</name>
</gene>
<dbReference type="AlphaFoldDB" id="A0A380T8C9"/>
<accession>A0A380T8C9</accession>
<sequence>MAALGNVVAALGNVVAGGNGVAAGRAAPVAASCGSGEVATVASRPLKSRKSGFVMRM</sequence>
<organism evidence="1">
    <name type="scientific">metagenome</name>
    <dbReference type="NCBI Taxonomy" id="256318"/>
    <lineage>
        <taxon>unclassified sequences</taxon>
        <taxon>metagenomes</taxon>
    </lineage>
</organism>
<name>A0A380T8C9_9ZZZZ</name>
<evidence type="ECO:0000313" key="1">
    <source>
        <dbReference type="EMBL" id="SUS04114.1"/>
    </source>
</evidence>
<proteinExistence type="predicted"/>